<gene>
    <name evidence="2" type="primary">ABSGL_02871.1 scaffold 4025</name>
</gene>
<dbReference type="Pfam" id="PF21530">
    <property type="entry name" value="Pif1_2B_dom"/>
    <property type="match status" value="1"/>
</dbReference>
<protein>
    <recommendedName>
        <fullName evidence="1">DNA helicase Pif1-like 2B domain-containing protein</fullName>
    </recommendedName>
</protein>
<dbReference type="GO" id="GO:0005657">
    <property type="term" value="C:replication fork"/>
    <property type="evidence" value="ECO:0007669"/>
    <property type="project" value="TreeGrafter"/>
</dbReference>
<dbReference type="EMBL" id="LT551776">
    <property type="protein sequence ID" value="SAL97378.1"/>
    <property type="molecule type" value="Genomic_DNA"/>
</dbReference>
<dbReference type="Gene3D" id="3.40.50.300">
    <property type="entry name" value="P-loop containing nucleotide triphosphate hydrolases"/>
    <property type="match status" value="1"/>
</dbReference>
<keyword evidence="3" id="KW-1185">Reference proteome</keyword>
<dbReference type="PANTHER" id="PTHR23274:SF51">
    <property type="entry name" value="OS03G0423850 PROTEIN"/>
    <property type="match status" value="1"/>
</dbReference>
<evidence type="ECO:0000259" key="1">
    <source>
        <dbReference type="Pfam" id="PF21530"/>
    </source>
</evidence>
<accession>A0A163LWG5</accession>
<sequence>MIFNGRAILTTKNSEVDFINNQAANLFPGEIYTYESRDSIQDDGSPDSDSDATDYPVELWNSLHISGMPNHILELKLGMPLTIMRNIDVNNGLCNGKKVYVTRLLRHSIAVRQFNEGSECLLPRICLINDDEQFPFKLRRRQFPARPAFAMIIHKAQGQTLSKVGIYLSEPVFTHGQLYVAFSRSTNPRHLHVAIRVNKTSSDQFTRNVVFPEDILI</sequence>
<evidence type="ECO:0000313" key="2">
    <source>
        <dbReference type="EMBL" id="SAL97378.1"/>
    </source>
</evidence>
<proteinExistence type="predicted"/>
<dbReference type="InterPro" id="IPR027417">
    <property type="entry name" value="P-loop_NTPase"/>
</dbReference>
<dbReference type="AlphaFoldDB" id="A0A163LWG5"/>
<name>A0A163LWG5_ABSGL</name>
<reference evidence="2" key="1">
    <citation type="submission" date="2016-04" db="EMBL/GenBank/DDBJ databases">
        <authorList>
            <person name="Evans L.H."/>
            <person name="Alamgir A."/>
            <person name="Owens N."/>
            <person name="Weber N.D."/>
            <person name="Virtaneva K."/>
            <person name="Barbian K."/>
            <person name="Babar A."/>
            <person name="Rosenke K."/>
        </authorList>
    </citation>
    <scope>NUCLEOTIDE SEQUENCE [LARGE SCALE GENOMIC DNA]</scope>
    <source>
        <strain evidence="2">CBS 101.48</strain>
    </source>
</reference>
<dbReference type="SUPFAM" id="SSF52540">
    <property type="entry name" value="P-loop containing nucleoside triphosphate hydrolases"/>
    <property type="match status" value="1"/>
</dbReference>
<dbReference type="InParanoid" id="A0A163LWG5"/>
<feature type="domain" description="DNA helicase Pif1-like 2B" evidence="1">
    <location>
        <begin position="58"/>
        <end position="104"/>
    </location>
</feature>
<dbReference type="OMA" id="ARHINDY"/>
<organism evidence="2">
    <name type="scientific">Absidia glauca</name>
    <name type="common">Pin mould</name>
    <dbReference type="NCBI Taxonomy" id="4829"/>
    <lineage>
        <taxon>Eukaryota</taxon>
        <taxon>Fungi</taxon>
        <taxon>Fungi incertae sedis</taxon>
        <taxon>Mucoromycota</taxon>
        <taxon>Mucoromycotina</taxon>
        <taxon>Mucoromycetes</taxon>
        <taxon>Mucorales</taxon>
        <taxon>Cunninghamellaceae</taxon>
        <taxon>Absidia</taxon>
    </lineage>
</organism>
<dbReference type="STRING" id="4829.A0A163LWG5"/>
<dbReference type="OrthoDB" id="5860629at2759"/>
<dbReference type="FunFam" id="3.40.50.300:FF:002884">
    <property type="entry name" value="ATP-dependent DNA helicase"/>
    <property type="match status" value="1"/>
</dbReference>
<dbReference type="PANTHER" id="PTHR23274">
    <property type="entry name" value="DNA HELICASE-RELATED"/>
    <property type="match status" value="1"/>
</dbReference>
<dbReference type="GO" id="GO:0006260">
    <property type="term" value="P:DNA replication"/>
    <property type="evidence" value="ECO:0007669"/>
    <property type="project" value="TreeGrafter"/>
</dbReference>
<evidence type="ECO:0000313" key="3">
    <source>
        <dbReference type="Proteomes" id="UP000078561"/>
    </source>
</evidence>
<dbReference type="InterPro" id="IPR049163">
    <property type="entry name" value="Pif1-like_2B_dom"/>
</dbReference>
<dbReference type="Proteomes" id="UP000078561">
    <property type="component" value="Unassembled WGS sequence"/>
</dbReference>
<dbReference type="CDD" id="cd18809">
    <property type="entry name" value="SF1_C_RecD"/>
    <property type="match status" value="1"/>
</dbReference>